<dbReference type="Pfam" id="PF07843">
    <property type="entry name" value="DUF1634"/>
    <property type="match status" value="1"/>
</dbReference>
<keyword evidence="1" id="KW-1133">Transmembrane helix</keyword>
<sequence>MKIAVSEKVWSDHRVEQIVGNLLRFGVTVAAMIVLIGGSLYLIRYGAALPPYRGFQGEPDDLRSVSGVVADALSFRSRGLIQLGLLLLIATPVARVAFLAFAFVRQRDRFYAAMAIIILALLLYGLILAP</sequence>
<gene>
    <name evidence="2" type="ORF">MNODULE_23060</name>
</gene>
<evidence type="ECO:0000256" key="1">
    <source>
        <dbReference type="SAM" id="Phobius"/>
    </source>
</evidence>
<dbReference type="EMBL" id="VTOW01000009">
    <property type="protein sequence ID" value="NKE73640.1"/>
    <property type="molecule type" value="Genomic_DNA"/>
</dbReference>
<evidence type="ECO:0000313" key="2">
    <source>
        <dbReference type="EMBL" id="NKE73640.1"/>
    </source>
</evidence>
<accession>A0A7X6DUG9</accession>
<keyword evidence="1" id="KW-0812">Transmembrane</keyword>
<organism evidence="2 3">
    <name type="scientific">Candidatus Manganitrophus noduliformans</name>
    <dbReference type="NCBI Taxonomy" id="2606439"/>
    <lineage>
        <taxon>Bacteria</taxon>
        <taxon>Pseudomonadati</taxon>
        <taxon>Nitrospirota</taxon>
        <taxon>Nitrospiria</taxon>
        <taxon>Candidatus Troglogloeales</taxon>
        <taxon>Candidatus Manganitrophaceae</taxon>
        <taxon>Candidatus Manganitrophus</taxon>
    </lineage>
</organism>
<feature type="transmembrane region" description="Helical" evidence="1">
    <location>
        <begin position="80"/>
        <end position="103"/>
    </location>
</feature>
<dbReference type="AlphaFoldDB" id="A0A7X6DUG9"/>
<reference evidence="2 3" key="1">
    <citation type="journal article" date="2020" name="Nature">
        <title>Bacterial chemolithoautotrophy via manganese oxidation.</title>
        <authorList>
            <person name="Yu H."/>
            <person name="Leadbetter J.R."/>
        </authorList>
    </citation>
    <scope>NUCLEOTIDE SEQUENCE [LARGE SCALE GENOMIC DNA]</scope>
    <source>
        <strain evidence="2 3">Mn-1</strain>
    </source>
</reference>
<keyword evidence="1" id="KW-0472">Membrane</keyword>
<protein>
    <submittedName>
        <fullName evidence="2">DUF1634 domain-containing protein</fullName>
    </submittedName>
</protein>
<comment type="caution">
    <text evidence="2">The sequence shown here is derived from an EMBL/GenBank/DDBJ whole genome shotgun (WGS) entry which is preliminary data.</text>
</comment>
<feature type="transmembrane region" description="Helical" evidence="1">
    <location>
        <begin position="110"/>
        <end position="129"/>
    </location>
</feature>
<name>A0A7X6DUG9_9BACT</name>
<feature type="transmembrane region" description="Helical" evidence="1">
    <location>
        <begin position="21"/>
        <end position="43"/>
    </location>
</feature>
<keyword evidence="3" id="KW-1185">Reference proteome</keyword>
<dbReference type="Proteomes" id="UP000534783">
    <property type="component" value="Unassembled WGS sequence"/>
</dbReference>
<evidence type="ECO:0000313" key="3">
    <source>
        <dbReference type="Proteomes" id="UP000534783"/>
    </source>
</evidence>
<dbReference type="InterPro" id="IPR012861">
    <property type="entry name" value="DUF1634"/>
</dbReference>
<proteinExistence type="predicted"/>